<dbReference type="EC" id="3.4.13.21" evidence="6"/>
<dbReference type="Pfam" id="PF03575">
    <property type="entry name" value="Peptidase_S51"/>
    <property type="match status" value="1"/>
</dbReference>
<gene>
    <name evidence="6" type="ORF">DIU77_000665</name>
</gene>
<keyword evidence="6" id="KW-0224">Dipeptidase</keyword>
<dbReference type="InterPro" id="IPR005320">
    <property type="entry name" value="Peptidase_S51"/>
</dbReference>
<dbReference type="InterPro" id="IPR029062">
    <property type="entry name" value="Class_I_gatase-like"/>
</dbReference>
<evidence type="ECO:0000313" key="6">
    <source>
        <dbReference type="EMBL" id="MFO7190745.1"/>
    </source>
</evidence>
<accession>A0ABD6F9Q9</accession>
<evidence type="ECO:0000256" key="1">
    <source>
        <dbReference type="ARBA" id="ARBA00006534"/>
    </source>
</evidence>
<evidence type="ECO:0000256" key="3">
    <source>
        <dbReference type="ARBA" id="ARBA00022801"/>
    </source>
</evidence>
<comment type="caution">
    <text evidence="6">The sequence shown here is derived from an EMBL/GenBank/DDBJ whole genome shotgun (WGS) entry which is preliminary data.</text>
</comment>
<comment type="similarity">
    <text evidence="1">Belongs to the peptidase S51 family.</text>
</comment>
<organism evidence="6 7">
    <name type="scientific">Thermocrispum agreste</name>
    <dbReference type="NCBI Taxonomy" id="37925"/>
    <lineage>
        <taxon>Bacteria</taxon>
        <taxon>Bacillati</taxon>
        <taxon>Actinomycetota</taxon>
        <taxon>Actinomycetes</taxon>
        <taxon>Pseudonocardiales</taxon>
        <taxon>Pseudonocardiaceae</taxon>
        <taxon>Thermocrispum</taxon>
    </lineage>
</organism>
<dbReference type="PANTHER" id="PTHR20842:SF0">
    <property type="entry name" value="ALPHA-ASPARTYL DIPEPTIDASE"/>
    <property type="match status" value="1"/>
</dbReference>
<evidence type="ECO:0000256" key="2">
    <source>
        <dbReference type="ARBA" id="ARBA00022670"/>
    </source>
</evidence>
<evidence type="ECO:0000256" key="4">
    <source>
        <dbReference type="ARBA" id="ARBA00022825"/>
    </source>
</evidence>
<dbReference type="CDD" id="cd03146">
    <property type="entry name" value="GAT1_Peptidase_E"/>
    <property type="match status" value="1"/>
</dbReference>
<sequence>MTHITLGRSRLTGVTGTFVTLGGGGVSAAGRITPIDELILSVSATHRPRVCFMSTASGDDVEYVAWFERAFEGRDRTSVLSLFCRRPWGDTDPSMVLERDVIHVGGGSTANLLAVWRLHGLPDILAQAAENGVVLAGVSAGVNTWFEGSSTDSFVPLAPLRDGLGMLPGSACPHYVGEEDRQRSCRRMAAEGSSRPDTPPTTGSRWSGGAANWPRRSANGREAGHSG</sequence>
<keyword evidence="3 6" id="KW-0378">Hydrolase</keyword>
<reference evidence="6 7" key="1">
    <citation type="journal article" date="2021" name="BMC Genomics">
        <title>Genome-resolved metagenome and metatranscriptome analyses of thermophilic composting reveal key bacterial players and their metabolic interactions.</title>
        <authorList>
            <person name="Braga L.P.P."/>
            <person name="Pereira R.V."/>
            <person name="Martins L.F."/>
            <person name="Moura L.M.S."/>
            <person name="Sanchez F.B."/>
            <person name="Patane J.S.L."/>
            <person name="da Silva A.M."/>
            <person name="Setubal J.C."/>
        </authorList>
    </citation>
    <scope>NUCLEOTIDE SEQUENCE [LARGE SCALE GENOMIC DNA]</scope>
    <source>
        <strain evidence="6">ZC4RG45</strain>
    </source>
</reference>
<dbReference type="GO" id="GO:0016805">
    <property type="term" value="F:dipeptidase activity"/>
    <property type="evidence" value="ECO:0007669"/>
    <property type="project" value="UniProtKB-KW"/>
</dbReference>
<dbReference type="Proteomes" id="UP000249324">
    <property type="component" value="Unassembled WGS sequence"/>
</dbReference>
<proteinExistence type="inferred from homology"/>
<dbReference type="SUPFAM" id="SSF52317">
    <property type="entry name" value="Class I glutamine amidotransferase-like"/>
    <property type="match status" value="1"/>
</dbReference>
<evidence type="ECO:0000256" key="5">
    <source>
        <dbReference type="SAM" id="MobiDB-lite"/>
    </source>
</evidence>
<dbReference type="AlphaFoldDB" id="A0ABD6F9Q9"/>
<keyword evidence="2" id="KW-0645">Protease</keyword>
<dbReference type="PANTHER" id="PTHR20842">
    <property type="entry name" value="PROTEASE S51 ALPHA-ASPARTYL DIPEPTIDASE"/>
    <property type="match status" value="1"/>
</dbReference>
<protein>
    <submittedName>
        <fullName evidence="6">Peptidase E</fullName>
        <ecNumber evidence="6">3.4.13.21</ecNumber>
    </submittedName>
</protein>
<dbReference type="EMBL" id="QGUI02000003">
    <property type="protein sequence ID" value="MFO7190745.1"/>
    <property type="molecule type" value="Genomic_DNA"/>
</dbReference>
<dbReference type="Gene3D" id="3.40.50.880">
    <property type="match status" value="1"/>
</dbReference>
<dbReference type="GO" id="GO:0008236">
    <property type="term" value="F:serine-type peptidase activity"/>
    <property type="evidence" value="ECO:0007669"/>
    <property type="project" value="UniProtKB-KW"/>
</dbReference>
<dbReference type="GO" id="GO:0006508">
    <property type="term" value="P:proteolysis"/>
    <property type="evidence" value="ECO:0007669"/>
    <property type="project" value="UniProtKB-KW"/>
</dbReference>
<feature type="region of interest" description="Disordered" evidence="5">
    <location>
        <begin position="178"/>
        <end position="227"/>
    </location>
</feature>
<name>A0ABD6F9Q9_9PSEU</name>
<evidence type="ECO:0000313" key="7">
    <source>
        <dbReference type="Proteomes" id="UP000249324"/>
    </source>
</evidence>
<keyword evidence="4" id="KW-0720">Serine protease</keyword>